<evidence type="ECO:0000259" key="1">
    <source>
        <dbReference type="PROSITE" id="PS51910"/>
    </source>
</evidence>
<dbReference type="EMBL" id="AJWZ01005445">
    <property type="protein sequence ID" value="EKC62552.1"/>
    <property type="molecule type" value="Genomic_DNA"/>
</dbReference>
<dbReference type="GO" id="GO:0005576">
    <property type="term" value="C:extracellular region"/>
    <property type="evidence" value="ECO:0007669"/>
    <property type="project" value="TreeGrafter"/>
</dbReference>
<dbReference type="PROSITE" id="PS51910">
    <property type="entry name" value="GH18_2"/>
    <property type="match status" value="1"/>
</dbReference>
<organism evidence="2">
    <name type="scientific">human gut metagenome</name>
    <dbReference type="NCBI Taxonomy" id="408170"/>
    <lineage>
        <taxon>unclassified sequences</taxon>
        <taxon>metagenomes</taxon>
        <taxon>organismal metagenomes</taxon>
    </lineage>
</organism>
<dbReference type="GO" id="GO:0006032">
    <property type="term" value="P:chitin catabolic process"/>
    <property type="evidence" value="ECO:0007669"/>
    <property type="project" value="TreeGrafter"/>
</dbReference>
<dbReference type="GO" id="GO:0008061">
    <property type="term" value="F:chitin binding"/>
    <property type="evidence" value="ECO:0007669"/>
    <property type="project" value="TreeGrafter"/>
</dbReference>
<reference evidence="2" key="1">
    <citation type="journal article" date="2013" name="Environ. Microbiol.">
        <title>Microbiota from the distal guts of lean and obese adolescents exhibit partial functional redundancy besides clear differences in community structure.</title>
        <authorList>
            <person name="Ferrer M."/>
            <person name="Ruiz A."/>
            <person name="Lanza F."/>
            <person name="Haange S.B."/>
            <person name="Oberbach A."/>
            <person name="Till H."/>
            <person name="Bargiela R."/>
            <person name="Campoy C."/>
            <person name="Segura M.T."/>
            <person name="Richter M."/>
            <person name="von Bergen M."/>
            <person name="Seifert J."/>
            <person name="Suarez A."/>
        </authorList>
    </citation>
    <scope>NUCLEOTIDE SEQUENCE</scope>
</reference>
<protein>
    <submittedName>
        <fullName evidence="2">Protein containing Glycoside hydrolase, family 18, catalytic domain protein</fullName>
        <ecNumber evidence="2">3.2.1.-</ecNumber>
    </submittedName>
</protein>
<dbReference type="GO" id="GO:0005975">
    <property type="term" value="P:carbohydrate metabolic process"/>
    <property type="evidence" value="ECO:0007669"/>
    <property type="project" value="InterPro"/>
</dbReference>
<gene>
    <name evidence="2" type="ORF">OBE_07918</name>
</gene>
<name>K1SPH7_9ZZZZ</name>
<dbReference type="GO" id="GO:0004568">
    <property type="term" value="F:chitinase activity"/>
    <property type="evidence" value="ECO:0007669"/>
    <property type="project" value="TreeGrafter"/>
</dbReference>
<dbReference type="AlphaFoldDB" id="K1SPH7"/>
<feature type="non-terminal residue" evidence="2">
    <location>
        <position position="1"/>
    </location>
</feature>
<dbReference type="Pfam" id="PF00704">
    <property type="entry name" value="Glyco_hydro_18"/>
    <property type="match status" value="1"/>
</dbReference>
<keyword evidence="2" id="KW-0326">Glycosidase</keyword>
<dbReference type="SUPFAM" id="SSF51445">
    <property type="entry name" value="(Trans)glycosidases"/>
    <property type="match status" value="1"/>
</dbReference>
<proteinExistence type="predicted"/>
<dbReference type="InterPro" id="IPR050314">
    <property type="entry name" value="Glycosyl_Hydrlase_18"/>
</dbReference>
<comment type="caution">
    <text evidence="2">The sequence shown here is derived from an EMBL/GenBank/DDBJ whole genome shotgun (WGS) entry which is preliminary data.</text>
</comment>
<dbReference type="InterPro" id="IPR001223">
    <property type="entry name" value="Glyco_hydro18_cat"/>
</dbReference>
<dbReference type="InterPro" id="IPR017853">
    <property type="entry name" value="GH"/>
</dbReference>
<dbReference type="PANTHER" id="PTHR11177:SF317">
    <property type="entry name" value="CHITINASE 12-RELATED"/>
    <property type="match status" value="1"/>
</dbReference>
<evidence type="ECO:0000313" key="2">
    <source>
        <dbReference type="EMBL" id="EKC62552.1"/>
    </source>
</evidence>
<keyword evidence="2" id="KW-0378">Hydrolase</keyword>
<dbReference type="Gene3D" id="3.20.20.80">
    <property type="entry name" value="Glycosidases"/>
    <property type="match status" value="1"/>
</dbReference>
<accession>K1SPH7</accession>
<dbReference type="PANTHER" id="PTHR11177">
    <property type="entry name" value="CHITINASE"/>
    <property type="match status" value="1"/>
</dbReference>
<sequence>DGIDIDWEYPTSNAAGISSSPDDTKNFTLLMRDIRKAIGPKKLLTLATVASGEYIDFQAILPYIDFVNIMSYDMGNAP</sequence>
<feature type="domain" description="GH18" evidence="1">
    <location>
        <begin position="1"/>
        <end position="78"/>
    </location>
</feature>
<dbReference type="EC" id="3.2.1.-" evidence="2"/>